<feature type="transmembrane region" description="Helical" evidence="1">
    <location>
        <begin position="105"/>
        <end position="136"/>
    </location>
</feature>
<sequence length="251" mass="28281">MTATQIFKMELFKYTKDRTYIITTGILAIINILLTVYFMNVFDNINQVNRLENDYLFGLMIILLVFTIFANMIFMFVYPFHLVSMDYKNNVMSMLVSSGVNRTQLFFAKLGAIFLWNIILTLILVFIPSALILFRFQQIVDIQTILSGISAGFNTVGFSFLGVIASSFISYINSLVIIATATIMLKGSNLTIFLFMGLSMLQGVITNTLSIIPTSLGFSMTGILIMNNLIVVVITLIFVLISLHFMKTQNL</sequence>
<feature type="transmembrane region" description="Helical" evidence="1">
    <location>
        <begin position="20"/>
        <end position="39"/>
    </location>
</feature>
<dbReference type="AlphaFoldDB" id="A0A1J0A6G6"/>
<evidence type="ECO:0000313" key="3">
    <source>
        <dbReference type="Proteomes" id="UP000191200"/>
    </source>
</evidence>
<feature type="transmembrane region" description="Helical" evidence="1">
    <location>
        <begin position="224"/>
        <end position="246"/>
    </location>
</feature>
<feature type="transmembrane region" description="Helical" evidence="1">
    <location>
        <begin position="190"/>
        <end position="212"/>
    </location>
</feature>
<dbReference type="Proteomes" id="UP000191200">
    <property type="component" value="Chromosome"/>
</dbReference>
<dbReference type="STRING" id="519472.BHY08_06650"/>
<dbReference type="RefSeq" id="WP_071457125.1">
    <property type="nucleotide sequence ID" value="NZ_CP017267.1"/>
</dbReference>
<feature type="transmembrane region" description="Helical" evidence="1">
    <location>
        <begin position="59"/>
        <end position="84"/>
    </location>
</feature>
<dbReference type="KEGG" id="vte:BHY08_06650"/>
<keyword evidence="1" id="KW-0812">Transmembrane</keyword>
<evidence type="ECO:0000313" key="2">
    <source>
        <dbReference type="EMBL" id="APB31533.1"/>
    </source>
</evidence>
<keyword evidence="3" id="KW-1185">Reference proteome</keyword>
<organism evidence="2 3">
    <name type="scientific">Vagococcus teuberi</name>
    <dbReference type="NCBI Taxonomy" id="519472"/>
    <lineage>
        <taxon>Bacteria</taxon>
        <taxon>Bacillati</taxon>
        <taxon>Bacillota</taxon>
        <taxon>Bacilli</taxon>
        <taxon>Lactobacillales</taxon>
        <taxon>Enterococcaceae</taxon>
        <taxon>Vagococcus</taxon>
    </lineage>
</organism>
<gene>
    <name evidence="2" type="ORF">BHY08_06650</name>
</gene>
<keyword evidence="1" id="KW-0472">Membrane</keyword>
<keyword evidence="1" id="KW-1133">Transmembrane helix</keyword>
<proteinExistence type="predicted"/>
<evidence type="ECO:0000256" key="1">
    <source>
        <dbReference type="SAM" id="Phobius"/>
    </source>
</evidence>
<feature type="transmembrane region" description="Helical" evidence="1">
    <location>
        <begin position="156"/>
        <end position="178"/>
    </location>
</feature>
<reference evidence="2 3" key="1">
    <citation type="submission" date="2016-09" db="EMBL/GenBank/DDBJ databases">
        <title>Vagococcus teuberi sp. nov., isolated from the Malian artisanal sour milk fene.</title>
        <authorList>
            <person name="Wullschleger S."/>
            <person name="Seifert C."/>
            <person name="Baumgartner S."/>
            <person name="Lacroix C."/>
            <person name="Bonfoh B."/>
            <person name="Stevens M.J."/>
            <person name="Meile L."/>
        </authorList>
    </citation>
    <scope>NUCLEOTIDE SEQUENCE [LARGE SCALE GENOMIC DNA]</scope>
    <source>
        <strain evidence="2 3">DSM 21459</strain>
    </source>
</reference>
<dbReference type="EMBL" id="CP017267">
    <property type="protein sequence ID" value="APB31533.1"/>
    <property type="molecule type" value="Genomic_DNA"/>
</dbReference>
<dbReference type="OrthoDB" id="2242834at2"/>
<accession>A0A1J0A6G6</accession>
<name>A0A1J0A6G6_9ENTE</name>
<protein>
    <submittedName>
        <fullName evidence="2">Uncharacterized protein</fullName>
    </submittedName>
</protein>